<sequence>MLIRPLFSLFLSLILSIVISNVSGKIVKRMVGGLEAPPGRFLHQVSLQYLTPYGCAYHHCGGSILDEKHIITAAHCVTDLTTHKLDNVPIFVVAGTTDLRVKSSGIYRDIEYTFIPNSYTKNHPKFYFDDIAILRLTHPLPLKDQHQRIRAVNLPAANQYLSGYTNTQYATMSGFGTYQQTVNPYSGKITKGGSSPVLKYTFGRINTLLPGYEHLCGANQVCVTPWNPNKEGEDGGICQGDSGGPLVDESTNTLIGVVSSTLEECGQLSMFARVSSYLDFIKVATKGGFGQVDFVKSKFFNGPAMQESPFCI</sequence>
<dbReference type="PROSITE" id="PS00134">
    <property type="entry name" value="TRYPSIN_HIS"/>
    <property type="match status" value="1"/>
</dbReference>
<dbReference type="AlphaFoldDB" id="A0ABD2W2P3"/>
<dbReference type="CDD" id="cd00190">
    <property type="entry name" value="Tryp_SPc"/>
    <property type="match status" value="1"/>
</dbReference>
<dbReference type="PROSITE" id="PS50240">
    <property type="entry name" value="TRYPSIN_DOM"/>
    <property type="match status" value="1"/>
</dbReference>
<keyword evidence="3" id="KW-0645">Protease</keyword>
<evidence type="ECO:0000256" key="3">
    <source>
        <dbReference type="RuleBase" id="RU363034"/>
    </source>
</evidence>
<keyword evidence="3" id="KW-0378">Hydrolase</keyword>
<feature type="domain" description="Peptidase S1" evidence="5">
    <location>
        <begin position="30"/>
        <end position="286"/>
    </location>
</feature>
<evidence type="ECO:0000259" key="5">
    <source>
        <dbReference type="PROSITE" id="PS50240"/>
    </source>
</evidence>
<dbReference type="InterPro" id="IPR009003">
    <property type="entry name" value="Peptidase_S1_PA"/>
</dbReference>
<keyword evidence="4" id="KW-0732">Signal</keyword>
<dbReference type="Pfam" id="PF00089">
    <property type="entry name" value="Trypsin"/>
    <property type="match status" value="1"/>
</dbReference>
<dbReference type="InterPro" id="IPR001314">
    <property type="entry name" value="Peptidase_S1A"/>
</dbReference>
<dbReference type="PRINTS" id="PR00722">
    <property type="entry name" value="CHYMOTRYPSIN"/>
</dbReference>
<dbReference type="PANTHER" id="PTHR24256">
    <property type="entry name" value="TRYPTASE-RELATED"/>
    <property type="match status" value="1"/>
</dbReference>
<evidence type="ECO:0000256" key="1">
    <source>
        <dbReference type="ARBA" id="ARBA00023157"/>
    </source>
</evidence>
<keyword evidence="7" id="KW-1185">Reference proteome</keyword>
<comment type="caution">
    <text evidence="6">The sequence shown here is derived from an EMBL/GenBank/DDBJ whole genome shotgun (WGS) entry which is preliminary data.</text>
</comment>
<dbReference type="GO" id="GO:0006508">
    <property type="term" value="P:proteolysis"/>
    <property type="evidence" value="ECO:0007669"/>
    <property type="project" value="UniProtKB-KW"/>
</dbReference>
<comment type="similarity">
    <text evidence="2">Belongs to the peptidase S1 family. CLIP subfamily.</text>
</comment>
<evidence type="ECO:0000313" key="6">
    <source>
        <dbReference type="EMBL" id="KAL3387141.1"/>
    </source>
</evidence>
<dbReference type="InterPro" id="IPR051487">
    <property type="entry name" value="Ser/Thr_Proteases_Immune/Dev"/>
</dbReference>
<name>A0ABD2W2P3_9HYME</name>
<dbReference type="Gene3D" id="2.40.10.10">
    <property type="entry name" value="Trypsin-like serine proteases"/>
    <property type="match status" value="1"/>
</dbReference>
<dbReference type="InterPro" id="IPR033116">
    <property type="entry name" value="TRYPSIN_SER"/>
</dbReference>
<dbReference type="InterPro" id="IPR001254">
    <property type="entry name" value="Trypsin_dom"/>
</dbReference>
<organism evidence="6 7">
    <name type="scientific">Trichogramma kaykai</name>
    <dbReference type="NCBI Taxonomy" id="54128"/>
    <lineage>
        <taxon>Eukaryota</taxon>
        <taxon>Metazoa</taxon>
        <taxon>Ecdysozoa</taxon>
        <taxon>Arthropoda</taxon>
        <taxon>Hexapoda</taxon>
        <taxon>Insecta</taxon>
        <taxon>Pterygota</taxon>
        <taxon>Neoptera</taxon>
        <taxon>Endopterygota</taxon>
        <taxon>Hymenoptera</taxon>
        <taxon>Apocrita</taxon>
        <taxon>Proctotrupomorpha</taxon>
        <taxon>Chalcidoidea</taxon>
        <taxon>Trichogrammatidae</taxon>
        <taxon>Trichogramma</taxon>
    </lineage>
</organism>
<evidence type="ECO:0000256" key="2">
    <source>
        <dbReference type="ARBA" id="ARBA00024195"/>
    </source>
</evidence>
<dbReference type="SUPFAM" id="SSF50494">
    <property type="entry name" value="Trypsin-like serine proteases"/>
    <property type="match status" value="1"/>
</dbReference>
<keyword evidence="3" id="KW-0720">Serine protease</keyword>
<dbReference type="EMBL" id="JBJJXI010000139">
    <property type="protein sequence ID" value="KAL3387141.1"/>
    <property type="molecule type" value="Genomic_DNA"/>
</dbReference>
<keyword evidence="1" id="KW-1015">Disulfide bond</keyword>
<reference evidence="6 7" key="1">
    <citation type="journal article" date="2024" name="bioRxiv">
        <title>A reference genome for Trichogramma kaykai: A tiny desert-dwelling parasitoid wasp with competing sex-ratio distorters.</title>
        <authorList>
            <person name="Culotta J."/>
            <person name="Lindsey A.R."/>
        </authorList>
    </citation>
    <scope>NUCLEOTIDE SEQUENCE [LARGE SCALE GENOMIC DNA]</scope>
    <source>
        <strain evidence="6 7">KSX58</strain>
    </source>
</reference>
<evidence type="ECO:0000313" key="7">
    <source>
        <dbReference type="Proteomes" id="UP001627154"/>
    </source>
</evidence>
<dbReference type="PROSITE" id="PS00135">
    <property type="entry name" value="TRYPSIN_SER"/>
    <property type="match status" value="1"/>
</dbReference>
<gene>
    <name evidence="6" type="ORF">TKK_017462</name>
</gene>
<dbReference type="InterPro" id="IPR043504">
    <property type="entry name" value="Peptidase_S1_PA_chymotrypsin"/>
</dbReference>
<dbReference type="Proteomes" id="UP001627154">
    <property type="component" value="Unassembled WGS sequence"/>
</dbReference>
<dbReference type="GO" id="GO:0008236">
    <property type="term" value="F:serine-type peptidase activity"/>
    <property type="evidence" value="ECO:0007669"/>
    <property type="project" value="UniProtKB-KW"/>
</dbReference>
<protein>
    <recommendedName>
        <fullName evidence="5">Peptidase S1 domain-containing protein</fullName>
    </recommendedName>
</protein>
<proteinExistence type="inferred from homology"/>
<feature type="chain" id="PRO_5044821049" description="Peptidase S1 domain-containing protein" evidence="4">
    <location>
        <begin position="25"/>
        <end position="312"/>
    </location>
</feature>
<evidence type="ECO:0000256" key="4">
    <source>
        <dbReference type="SAM" id="SignalP"/>
    </source>
</evidence>
<feature type="signal peptide" evidence="4">
    <location>
        <begin position="1"/>
        <end position="24"/>
    </location>
</feature>
<dbReference type="SMART" id="SM00020">
    <property type="entry name" value="Tryp_SPc"/>
    <property type="match status" value="1"/>
</dbReference>
<dbReference type="InterPro" id="IPR018114">
    <property type="entry name" value="TRYPSIN_HIS"/>
</dbReference>
<accession>A0ABD2W2P3</accession>